<evidence type="ECO:0000256" key="2">
    <source>
        <dbReference type="ARBA" id="ARBA00022478"/>
    </source>
</evidence>
<feature type="compositionally biased region" description="Acidic residues" evidence="5">
    <location>
        <begin position="208"/>
        <end position="222"/>
    </location>
</feature>
<keyword evidence="3" id="KW-0804">Transcription</keyword>
<evidence type="ECO:0000256" key="5">
    <source>
        <dbReference type="SAM" id="MobiDB-lite"/>
    </source>
</evidence>
<evidence type="ECO:0000259" key="6">
    <source>
        <dbReference type="Pfam" id="PF17875"/>
    </source>
</evidence>
<sequence>MASDDIDSVLVHKKVNVVISLLPHALKNVQLHVENSMRQYLMKYSDGMDGVLMAYENVRTLKKDHAKGTGWILNELPYIHYDVALDACLFCPKVGSKMVGTVNECFASHVGILVFGYFNAMVAAEDLRSSGYNFNLDTSQWVAEGSENVIEPNIPVEFIVKQIHECNGIMSLEGTDLTIRLLVDEAMPALAVETAATIKKEAQQEVNVENDDIEDDIEDDIGDGQSEDRQDQDAEDSEAQGMSDDDDEE</sequence>
<organism evidence="7">
    <name type="scientific">Craspedostauros australis</name>
    <dbReference type="NCBI Taxonomy" id="1486917"/>
    <lineage>
        <taxon>Eukaryota</taxon>
        <taxon>Sar</taxon>
        <taxon>Stramenopiles</taxon>
        <taxon>Ochrophyta</taxon>
        <taxon>Bacillariophyta</taxon>
        <taxon>Bacillariophyceae</taxon>
        <taxon>Bacillariophycidae</taxon>
        <taxon>Naviculales</taxon>
        <taxon>Naviculaceae</taxon>
        <taxon>Craspedostauros</taxon>
    </lineage>
</organism>
<feature type="region of interest" description="Disordered" evidence="5">
    <location>
        <begin position="201"/>
        <end position="249"/>
    </location>
</feature>
<protein>
    <recommendedName>
        <fullName evidence="6">RPA43 OB domain-containing protein</fullName>
    </recommendedName>
</protein>
<dbReference type="GO" id="GO:0006362">
    <property type="term" value="P:transcription elongation by RNA polymerase I"/>
    <property type="evidence" value="ECO:0007669"/>
    <property type="project" value="TreeGrafter"/>
</dbReference>
<dbReference type="EMBL" id="HBEF01019657">
    <property type="protein sequence ID" value="CAD8340001.1"/>
    <property type="molecule type" value="Transcribed_RNA"/>
</dbReference>
<dbReference type="GO" id="GO:0005736">
    <property type="term" value="C:RNA polymerase I complex"/>
    <property type="evidence" value="ECO:0007669"/>
    <property type="project" value="TreeGrafter"/>
</dbReference>
<evidence type="ECO:0000256" key="1">
    <source>
        <dbReference type="ARBA" id="ARBA00004123"/>
    </source>
</evidence>
<comment type="subcellular location">
    <subcellularLocation>
        <location evidence="1">Nucleus</location>
    </subcellularLocation>
</comment>
<dbReference type="InterPro" id="IPR036898">
    <property type="entry name" value="RNA_pol_Rpb7-like_N_sf"/>
</dbReference>
<feature type="domain" description="RPA43 OB" evidence="6">
    <location>
        <begin position="92"/>
        <end position="225"/>
    </location>
</feature>
<evidence type="ECO:0000256" key="3">
    <source>
        <dbReference type="ARBA" id="ARBA00023163"/>
    </source>
</evidence>
<dbReference type="GO" id="GO:0006352">
    <property type="term" value="P:DNA-templated transcription initiation"/>
    <property type="evidence" value="ECO:0007669"/>
    <property type="project" value="InterPro"/>
</dbReference>
<dbReference type="PANTHER" id="PTHR12709:SF5">
    <property type="entry name" value="DNA-DIRECTED RNA POLYMERASE I SUBUNIT RPA43"/>
    <property type="match status" value="1"/>
</dbReference>
<proteinExistence type="predicted"/>
<reference evidence="7" key="1">
    <citation type="submission" date="2021-01" db="EMBL/GenBank/DDBJ databases">
        <authorList>
            <person name="Corre E."/>
            <person name="Pelletier E."/>
            <person name="Niang G."/>
            <person name="Scheremetjew M."/>
            <person name="Finn R."/>
            <person name="Kale V."/>
            <person name="Holt S."/>
            <person name="Cochrane G."/>
            <person name="Meng A."/>
            <person name="Brown T."/>
            <person name="Cohen L."/>
        </authorList>
    </citation>
    <scope>NUCLEOTIDE SEQUENCE</scope>
    <source>
        <strain evidence="7">CCMP3328</strain>
    </source>
</reference>
<dbReference type="InterPro" id="IPR045113">
    <property type="entry name" value="Rpb7-like"/>
</dbReference>
<gene>
    <name evidence="7" type="ORF">CAUS1442_LOCUS12134</name>
</gene>
<dbReference type="PANTHER" id="PTHR12709">
    <property type="entry name" value="DNA-DIRECTED RNA POLYMERASE II, III"/>
    <property type="match status" value="1"/>
</dbReference>
<keyword evidence="2" id="KW-0240">DNA-directed RNA polymerase</keyword>
<dbReference type="Gene3D" id="2.40.50.1060">
    <property type="match status" value="1"/>
</dbReference>
<dbReference type="InterPro" id="IPR041178">
    <property type="entry name" value="RPA43_OB"/>
</dbReference>
<dbReference type="Pfam" id="PF17875">
    <property type="entry name" value="RPA43_OB"/>
    <property type="match status" value="1"/>
</dbReference>
<dbReference type="AlphaFoldDB" id="A0A7R9WZG3"/>
<evidence type="ECO:0000256" key="4">
    <source>
        <dbReference type="ARBA" id="ARBA00023242"/>
    </source>
</evidence>
<name>A0A7R9WZG3_9STRA</name>
<dbReference type="Gene3D" id="3.30.1490.120">
    <property type="entry name" value="RNA polymerase Rpb7-like, N-terminal domain"/>
    <property type="match status" value="1"/>
</dbReference>
<keyword evidence="4" id="KW-0539">Nucleus</keyword>
<evidence type="ECO:0000313" key="7">
    <source>
        <dbReference type="EMBL" id="CAD8340001.1"/>
    </source>
</evidence>
<accession>A0A7R9WZG3</accession>
<feature type="compositionally biased region" description="Acidic residues" evidence="5">
    <location>
        <begin position="233"/>
        <end position="249"/>
    </location>
</feature>